<proteinExistence type="inferred from homology"/>
<dbReference type="RefSeq" id="WP_205096419.1">
    <property type="nucleotide sequence ID" value="NZ_CAWVFH010000002.1"/>
</dbReference>
<dbReference type="Proteomes" id="UP000766986">
    <property type="component" value="Unassembled WGS sequence"/>
</dbReference>
<protein>
    <submittedName>
        <fullName evidence="7">DUF86 domain-containing protein</fullName>
    </submittedName>
</protein>
<name>A0ABS2E3P3_9BACT</name>
<evidence type="ECO:0000313" key="7">
    <source>
        <dbReference type="EMBL" id="MBM6736223.1"/>
    </source>
</evidence>
<keyword evidence="8" id="KW-1185">Reference proteome</keyword>
<dbReference type="EMBL" id="JACLYZ010000042">
    <property type="protein sequence ID" value="MBM6736223.1"/>
    <property type="molecule type" value="Genomic_DNA"/>
</dbReference>
<gene>
    <name evidence="7" type="ORF">H7U35_13535</name>
</gene>
<comment type="caution">
    <text evidence="7">The sequence shown here is derived from an EMBL/GenBank/DDBJ whole genome shotgun (WGS) entry which is preliminary data.</text>
</comment>
<dbReference type="PANTHER" id="PTHR34139">
    <property type="entry name" value="UPF0331 PROTEIN MJ0127"/>
    <property type="match status" value="1"/>
</dbReference>
<evidence type="ECO:0000313" key="8">
    <source>
        <dbReference type="Proteomes" id="UP000766986"/>
    </source>
</evidence>
<accession>A0ABS2E3P3</accession>
<dbReference type="Gene3D" id="1.20.120.580">
    <property type="entry name" value="bsu32300-like"/>
    <property type="match status" value="1"/>
</dbReference>
<evidence type="ECO:0000256" key="5">
    <source>
        <dbReference type="ARBA" id="ARBA00022801"/>
    </source>
</evidence>
<dbReference type="PANTHER" id="PTHR34139:SF1">
    <property type="entry name" value="RNASE MJ1380-RELATED"/>
    <property type="match status" value="1"/>
</dbReference>
<keyword evidence="1" id="KW-0597">Phosphoprotein</keyword>
<reference evidence="7 8" key="1">
    <citation type="journal article" date="2021" name="Sci. Rep.">
        <title>The distribution of antibiotic resistance genes in chicken gut microbiota commensals.</title>
        <authorList>
            <person name="Juricova H."/>
            <person name="Matiasovicova J."/>
            <person name="Kubasova T."/>
            <person name="Cejkova D."/>
            <person name="Rychlik I."/>
        </authorList>
    </citation>
    <scope>NUCLEOTIDE SEQUENCE [LARGE SCALE GENOMIC DNA]</scope>
    <source>
        <strain evidence="7 8">An772</strain>
    </source>
</reference>
<sequence length="127" mass="14801">MYKKEHVLHLLRKIEQTLKRIIDNSVEIDSYHFYYLTPAGMERLESTCMLLIAIGESIKGVDKLTNKELLPQFPSIDWKGAMGIRDIIAHHYFDLDAEIVYNVVKSNLPEMLVVVEEMISFIERCDE</sequence>
<dbReference type="InterPro" id="IPR037038">
    <property type="entry name" value="HepT-like_sf"/>
</dbReference>
<evidence type="ECO:0000256" key="2">
    <source>
        <dbReference type="ARBA" id="ARBA00022649"/>
    </source>
</evidence>
<keyword evidence="4" id="KW-0547">Nucleotide-binding</keyword>
<keyword evidence="5" id="KW-0378">Hydrolase</keyword>
<dbReference type="InterPro" id="IPR051813">
    <property type="entry name" value="HepT_RNase_toxin"/>
</dbReference>
<keyword evidence="2" id="KW-1277">Toxin-antitoxin system</keyword>
<evidence type="ECO:0000256" key="4">
    <source>
        <dbReference type="ARBA" id="ARBA00022741"/>
    </source>
</evidence>
<organism evidence="7 8">
    <name type="scientific">Mediterranea massiliensis</name>
    <dbReference type="NCBI Taxonomy" id="1841865"/>
    <lineage>
        <taxon>Bacteria</taxon>
        <taxon>Pseudomonadati</taxon>
        <taxon>Bacteroidota</taxon>
        <taxon>Bacteroidia</taxon>
        <taxon>Bacteroidales</taxon>
        <taxon>Bacteroidaceae</taxon>
        <taxon>Mediterranea</taxon>
    </lineage>
</organism>
<evidence type="ECO:0000256" key="3">
    <source>
        <dbReference type="ARBA" id="ARBA00022722"/>
    </source>
</evidence>
<dbReference type="Pfam" id="PF01934">
    <property type="entry name" value="HepT-like"/>
    <property type="match status" value="1"/>
</dbReference>
<comment type="similarity">
    <text evidence="6">Belongs to the HepT RNase toxin family.</text>
</comment>
<keyword evidence="3" id="KW-0540">Nuclease</keyword>
<evidence type="ECO:0000256" key="6">
    <source>
        <dbReference type="ARBA" id="ARBA00024207"/>
    </source>
</evidence>
<evidence type="ECO:0000256" key="1">
    <source>
        <dbReference type="ARBA" id="ARBA00022553"/>
    </source>
</evidence>
<dbReference type="InterPro" id="IPR008201">
    <property type="entry name" value="HepT-like"/>
</dbReference>